<gene>
    <name evidence="1" type="ORF">KDA27_25245</name>
</gene>
<dbReference type="Proteomes" id="UP000739538">
    <property type="component" value="Unassembled WGS sequence"/>
</dbReference>
<protein>
    <submittedName>
        <fullName evidence="1">Uncharacterized protein</fullName>
    </submittedName>
</protein>
<comment type="caution">
    <text evidence="1">The sequence shown here is derived from an EMBL/GenBank/DDBJ whole genome shotgun (WGS) entry which is preliminary data.</text>
</comment>
<feature type="non-terminal residue" evidence="1">
    <location>
        <position position="116"/>
    </location>
</feature>
<reference evidence="1" key="1">
    <citation type="submission" date="2020-04" db="EMBL/GenBank/DDBJ databases">
        <authorList>
            <person name="Zhang T."/>
        </authorList>
    </citation>
    <scope>NUCLEOTIDE SEQUENCE</scope>
    <source>
        <strain evidence="1">HKST-UBA02</strain>
    </source>
</reference>
<proteinExistence type="predicted"/>
<evidence type="ECO:0000313" key="1">
    <source>
        <dbReference type="EMBL" id="MCA9759124.1"/>
    </source>
</evidence>
<dbReference type="EMBL" id="JAGQHS010000268">
    <property type="protein sequence ID" value="MCA9759124.1"/>
    <property type="molecule type" value="Genomic_DNA"/>
</dbReference>
<organism evidence="1 2">
    <name type="scientific">Eiseniibacteriota bacterium</name>
    <dbReference type="NCBI Taxonomy" id="2212470"/>
    <lineage>
        <taxon>Bacteria</taxon>
        <taxon>Candidatus Eiseniibacteriota</taxon>
    </lineage>
</organism>
<sequence length="116" mass="12970">MAAHRVTHSLIAWGIAGLLAAGSLPSRALSHPRVGIYGDFLYSRFDYGPDQRSGEFGAPDDSRATFDVPFFVVEVEHEFRDDLELEVEVEFEHGGTGSALELEYEEFGEYEVEVEK</sequence>
<accession>A0A956SGZ2</accession>
<name>A0A956SGZ2_UNCEI</name>
<reference evidence="1" key="2">
    <citation type="journal article" date="2021" name="Microbiome">
        <title>Successional dynamics and alternative stable states in a saline activated sludge microbial community over 9 years.</title>
        <authorList>
            <person name="Wang Y."/>
            <person name="Ye J."/>
            <person name="Ju F."/>
            <person name="Liu L."/>
            <person name="Boyd J.A."/>
            <person name="Deng Y."/>
            <person name="Parks D.H."/>
            <person name="Jiang X."/>
            <person name="Yin X."/>
            <person name="Woodcroft B.J."/>
            <person name="Tyson G.W."/>
            <person name="Hugenholtz P."/>
            <person name="Polz M.F."/>
            <person name="Zhang T."/>
        </authorList>
    </citation>
    <scope>NUCLEOTIDE SEQUENCE</scope>
    <source>
        <strain evidence="1">HKST-UBA02</strain>
    </source>
</reference>
<evidence type="ECO:0000313" key="2">
    <source>
        <dbReference type="Proteomes" id="UP000739538"/>
    </source>
</evidence>
<dbReference type="AlphaFoldDB" id="A0A956SGZ2"/>